<reference evidence="2 3" key="1">
    <citation type="submission" date="2020-11" db="EMBL/GenBank/DDBJ databases">
        <title>Enhanced detection system for hospital associated transmission using whole genome sequencing surveillance.</title>
        <authorList>
            <person name="Harrison L.H."/>
            <person name="Van Tyne D."/>
            <person name="Marsh J.W."/>
            <person name="Griffith M.P."/>
            <person name="Snyder D.J."/>
            <person name="Cooper V.S."/>
            <person name="Mustapha M."/>
        </authorList>
    </citation>
    <scope>NUCLEOTIDE SEQUENCE [LARGE SCALE GENOMIC DNA]</scope>
    <source>
        <strain evidence="2 3">PSA00705</strain>
    </source>
</reference>
<organism evidence="2 3">
    <name type="scientific">Pseudomonas nitroreducens</name>
    <dbReference type="NCBI Taxonomy" id="46680"/>
    <lineage>
        <taxon>Bacteria</taxon>
        <taxon>Pseudomonadati</taxon>
        <taxon>Pseudomonadota</taxon>
        <taxon>Gammaproteobacteria</taxon>
        <taxon>Pseudomonadales</taxon>
        <taxon>Pseudomonadaceae</taxon>
        <taxon>Pseudomonas</taxon>
    </lineage>
</organism>
<sequence length="76" mass="8624">MSDLEGFLIGVFLVFFMTWLFTSPRIYPESVEFAASVCSANDGWAYIKEGRSQNAVVKCKNGAEFEYKWDQLGAKK</sequence>
<accession>A0ABS0KNJ1</accession>
<evidence type="ECO:0008006" key="4">
    <source>
        <dbReference type="Google" id="ProtNLM"/>
    </source>
</evidence>
<dbReference type="EMBL" id="JADTFC010000050">
    <property type="protein sequence ID" value="MBG6289509.1"/>
    <property type="molecule type" value="Genomic_DNA"/>
</dbReference>
<keyword evidence="1" id="KW-0472">Membrane</keyword>
<evidence type="ECO:0000313" key="2">
    <source>
        <dbReference type="EMBL" id="MBG6289509.1"/>
    </source>
</evidence>
<gene>
    <name evidence="2" type="ORF">I5I61_18805</name>
</gene>
<keyword evidence="1" id="KW-1133">Transmembrane helix</keyword>
<dbReference type="Proteomes" id="UP000608450">
    <property type="component" value="Unassembled WGS sequence"/>
</dbReference>
<name>A0ABS0KNJ1_PSENT</name>
<proteinExistence type="predicted"/>
<evidence type="ECO:0000256" key="1">
    <source>
        <dbReference type="SAM" id="Phobius"/>
    </source>
</evidence>
<feature type="transmembrane region" description="Helical" evidence="1">
    <location>
        <begin position="6"/>
        <end position="22"/>
    </location>
</feature>
<keyword evidence="3" id="KW-1185">Reference proteome</keyword>
<dbReference type="RefSeq" id="WP_196913089.1">
    <property type="nucleotide sequence ID" value="NZ_JADTFC010000050.1"/>
</dbReference>
<keyword evidence="1" id="KW-0812">Transmembrane</keyword>
<comment type="caution">
    <text evidence="2">The sequence shown here is derived from an EMBL/GenBank/DDBJ whole genome shotgun (WGS) entry which is preliminary data.</text>
</comment>
<evidence type="ECO:0000313" key="3">
    <source>
        <dbReference type="Proteomes" id="UP000608450"/>
    </source>
</evidence>
<protein>
    <recommendedName>
        <fullName evidence="4">TMhelix containing protein</fullName>
    </recommendedName>
</protein>